<protein>
    <submittedName>
        <fullName evidence="2">Uncharacterized protein</fullName>
    </submittedName>
</protein>
<dbReference type="OrthoDB" id="9876497at2"/>
<organism evidence="2 3">
    <name type="scientific">Melghirimyces algeriensis</name>
    <dbReference type="NCBI Taxonomy" id="910412"/>
    <lineage>
        <taxon>Bacteria</taxon>
        <taxon>Bacillati</taxon>
        <taxon>Bacillota</taxon>
        <taxon>Bacilli</taxon>
        <taxon>Bacillales</taxon>
        <taxon>Thermoactinomycetaceae</taxon>
        <taxon>Melghirimyces</taxon>
    </lineage>
</organism>
<keyword evidence="3" id="KW-1185">Reference proteome</keyword>
<accession>A0A521B488</accession>
<keyword evidence="1" id="KW-0472">Membrane</keyword>
<feature type="transmembrane region" description="Helical" evidence="1">
    <location>
        <begin position="78"/>
        <end position="96"/>
    </location>
</feature>
<evidence type="ECO:0000313" key="2">
    <source>
        <dbReference type="EMBL" id="SMO41885.1"/>
    </source>
</evidence>
<keyword evidence="1" id="KW-0812">Transmembrane</keyword>
<dbReference type="RefSeq" id="WP_142504203.1">
    <property type="nucleotide sequence ID" value="NZ_FXTI01000001.1"/>
</dbReference>
<proteinExistence type="predicted"/>
<dbReference type="Proteomes" id="UP000315636">
    <property type="component" value="Unassembled WGS sequence"/>
</dbReference>
<reference evidence="2 3" key="1">
    <citation type="submission" date="2017-05" db="EMBL/GenBank/DDBJ databases">
        <authorList>
            <person name="Varghese N."/>
            <person name="Submissions S."/>
        </authorList>
    </citation>
    <scope>NUCLEOTIDE SEQUENCE [LARGE SCALE GENOMIC DNA]</scope>
    <source>
        <strain evidence="2 3">DSM 45474</strain>
    </source>
</reference>
<feature type="transmembrane region" description="Helical" evidence="1">
    <location>
        <begin position="6"/>
        <end position="23"/>
    </location>
</feature>
<evidence type="ECO:0000256" key="1">
    <source>
        <dbReference type="SAM" id="Phobius"/>
    </source>
</evidence>
<sequence>MLSKLWFRVILGWIGSVLAVLWLPDQRTSLPVVWQYLNLDFVIASSFSVLASRQFARAGGALVFCFIYLPWSKRGTSLIHHLVILLAIVTGGVLIYQIPITGPLSFVVFIIWEIWIWQEKQKDLVDKSSHSP</sequence>
<gene>
    <name evidence="2" type="ORF">SAMN06264849_101539</name>
</gene>
<name>A0A521B488_9BACL</name>
<dbReference type="EMBL" id="FXTI01000001">
    <property type="protein sequence ID" value="SMO41885.1"/>
    <property type="molecule type" value="Genomic_DNA"/>
</dbReference>
<feature type="transmembrane region" description="Helical" evidence="1">
    <location>
        <begin position="55"/>
        <end position="71"/>
    </location>
</feature>
<evidence type="ECO:0000313" key="3">
    <source>
        <dbReference type="Proteomes" id="UP000315636"/>
    </source>
</evidence>
<keyword evidence="1" id="KW-1133">Transmembrane helix</keyword>
<dbReference type="AlphaFoldDB" id="A0A521B488"/>